<feature type="transmembrane region" description="Helical" evidence="1">
    <location>
        <begin position="20"/>
        <end position="37"/>
    </location>
</feature>
<evidence type="ECO:0000313" key="2">
    <source>
        <dbReference type="EMBL" id="MBU5678234.1"/>
    </source>
</evidence>
<dbReference type="Proteomes" id="UP000779508">
    <property type="component" value="Unassembled WGS sequence"/>
</dbReference>
<keyword evidence="1" id="KW-0472">Membrane</keyword>
<keyword evidence="1" id="KW-0812">Transmembrane</keyword>
<evidence type="ECO:0000256" key="1">
    <source>
        <dbReference type="SAM" id="Phobius"/>
    </source>
</evidence>
<proteinExistence type="predicted"/>
<dbReference type="EMBL" id="JAHLQK010000010">
    <property type="protein sequence ID" value="MBU5678234.1"/>
    <property type="molecule type" value="Genomic_DNA"/>
</dbReference>
<gene>
    <name evidence="2" type="ORF">KQI88_17635</name>
</gene>
<sequence length="63" mass="6765">MSTSVKGQSINIEKSKLIKIIFSFAVMLVFVLMPPIAPITPMGMDVLGVFIGTVLLLSLVDTV</sequence>
<reference evidence="2 3" key="1">
    <citation type="submission" date="2021-06" db="EMBL/GenBank/DDBJ databases">
        <authorList>
            <person name="Sun Q."/>
            <person name="Li D."/>
        </authorList>
    </citation>
    <scope>NUCLEOTIDE SEQUENCE [LARGE SCALE GENOMIC DNA]</scope>
    <source>
        <strain evidence="2 3">MSJ-5</strain>
    </source>
</reference>
<evidence type="ECO:0000313" key="3">
    <source>
        <dbReference type="Proteomes" id="UP000779508"/>
    </source>
</evidence>
<dbReference type="RefSeq" id="WP_216419632.1">
    <property type="nucleotide sequence ID" value="NZ_JAHLQK010000010.1"/>
</dbReference>
<name>A0ABS6G6X0_9FIRM</name>
<keyword evidence="1" id="KW-1133">Transmembrane helix</keyword>
<protein>
    <submittedName>
        <fullName evidence="2">Uncharacterized protein</fullName>
    </submittedName>
</protein>
<accession>A0ABS6G6X0</accession>
<organism evidence="2 3">
    <name type="scientific">Alkaliphilus flagellatus</name>
    <dbReference type="NCBI Taxonomy" id="2841507"/>
    <lineage>
        <taxon>Bacteria</taxon>
        <taxon>Bacillati</taxon>
        <taxon>Bacillota</taxon>
        <taxon>Clostridia</taxon>
        <taxon>Peptostreptococcales</taxon>
        <taxon>Natronincolaceae</taxon>
        <taxon>Alkaliphilus</taxon>
    </lineage>
</organism>
<keyword evidence="3" id="KW-1185">Reference proteome</keyword>
<feature type="transmembrane region" description="Helical" evidence="1">
    <location>
        <begin position="43"/>
        <end position="60"/>
    </location>
</feature>
<comment type="caution">
    <text evidence="2">The sequence shown here is derived from an EMBL/GenBank/DDBJ whole genome shotgun (WGS) entry which is preliminary data.</text>
</comment>